<evidence type="ECO:0000313" key="11">
    <source>
        <dbReference type="Proteomes" id="UP001626549"/>
    </source>
</evidence>
<dbReference type="InterPro" id="IPR033954">
    <property type="entry name" value="DiS-bond_Isoase_DsbC/G"/>
</dbReference>
<evidence type="ECO:0000256" key="6">
    <source>
        <dbReference type="ARBA" id="ARBA00023284"/>
    </source>
</evidence>
<keyword evidence="11" id="KW-1185">Reference proteome</keyword>
<evidence type="ECO:0000256" key="3">
    <source>
        <dbReference type="ARBA" id="ARBA00022729"/>
    </source>
</evidence>
<protein>
    <recommendedName>
        <fullName evidence="7">Thiol:disulfide interchange protein</fullName>
    </recommendedName>
</protein>
<dbReference type="PANTHER" id="PTHR35272">
    <property type="entry name" value="THIOL:DISULFIDE INTERCHANGE PROTEIN DSBC-RELATED"/>
    <property type="match status" value="1"/>
</dbReference>
<evidence type="ECO:0000313" key="10">
    <source>
        <dbReference type="EMBL" id="WOJ96260.1"/>
    </source>
</evidence>
<comment type="function">
    <text evidence="7">Required for disulfide bond formation in some periplasmic proteins. Acts by transferring its disulfide bond to other proteins and is reduced in the process.</text>
</comment>
<dbReference type="InterPro" id="IPR036249">
    <property type="entry name" value="Thioredoxin-like_sf"/>
</dbReference>
<dbReference type="InterPro" id="IPR018950">
    <property type="entry name" value="DiS-bond_isomerase_DsbC/G_N"/>
</dbReference>
<dbReference type="RefSeq" id="WP_407326944.1">
    <property type="nucleotide sequence ID" value="NZ_CP136865.1"/>
</dbReference>
<dbReference type="EMBL" id="CP136865">
    <property type="protein sequence ID" value="WOJ96260.1"/>
    <property type="molecule type" value="Genomic_DNA"/>
</dbReference>
<gene>
    <name evidence="10" type="ORF">R0137_13530</name>
</gene>
<accession>A0ABZ0IAU7</accession>
<evidence type="ECO:0000256" key="4">
    <source>
        <dbReference type="ARBA" id="ARBA00022764"/>
    </source>
</evidence>
<feature type="domain" description="Thioredoxin-like fold" evidence="9">
    <location>
        <begin position="134"/>
        <end position="258"/>
    </location>
</feature>
<dbReference type="CDD" id="cd03020">
    <property type="entry name" value="DsbA_DsbC_DsbG"/>
    <property type="match status" value="1"/>
</dbReference>
<dbReference type="Pfam" id="PF10411">
    <property type="entry name" value="DsbC_N"/>
    <property type="match status" value="1"/>
</dbReference>
<keyword evidence="6 7" id="KW-0676">Redox-active center</keyword>
<keyword evidence="3 7" id="KW-0732">Signal</keyword>
<evidence type="ECO:0000259" key="9">
    <source>
        <dbReference type="Pfam" id="PF13098"/>
    </source>
</evidence>
<sequence length="261" mass="28273">MYSRRTSPRPLIIRLLASVSFCIFTVATFAQLGVAAEGVDPAIEKKLRLRLGAPQIGLEVQSVKASELPGLYKVSIVSGPTVYATESGDYFLVGDLYNVGLTGLVNLGELQRSNDRKDAIAAVPEKHVIVFPAEGETLSSITVFTDVSCFYCQKLHKEVPELNRRGVEVRYLAYPRQGIGSPGFRQLASAWCSDDRQATLTAFKNREELEENVCPGNPIAEQFALGQQLGVRGTPAIVTPGGEMIPGYKSADDLIAVLGLQ</sequence>
<dbReference type="Gene3D" id="3.10.450.70">
    <property type="entry name" value="Disulphide bond isomerase, DsbC/G, N-terminal"/>
    <property type="match status" value="1"/>
</dbReference>
<dbReference type="InterPro" id="IPR012336">
    <property type="entry name" value="Thioredoxin-like_fold"/>
</dbReference>
<reference evidence="10 11" key="1">
    <citation type="submission" date="2023-10" db="EMBL/GenBank/DDBJ databases">
        <title>Two novel species belonging to the OM43/NOR5 clade.</title>
        <authorList>
            <person name="Park M."/>
        </authorList>
    </citation>
    <scope>NUCLEOTIDE SEQUENCE [LARGE SCALE GENOMIC DNA]</scope>
    <source>
        <strain evidence="10 11">IMCC45268</strain>
    </source>
</reference>
<name>A0ABZ0IAU7_9GAMM</name>
<proteinExistence type="inferred from homology"/>
<feature type="domain" description="Disulphide bond isomerase DsbC/G N-terminal" evidence="8">
    <location>
        <begin position="39"/>
        <end position="100"/>
    </location>
</feature>
<keyword evidence="4 7" id="KW-0574">Periplasm</keyword>
<dbReference type="SUPFAM" id="SSF52833">
    <property type="entry name" value="Thioredoxin-like"/>
    <property type="match status" value="1"/>
</dbReference>
<dbReference type="Proteomes" id="UP001626549">
    <property type="component" value="Chromosome"/>
</dbReference>
<evidence type="ECO:0000256" key="5">
    <source>
        <dbReference type="ARBA" id="ARBA00023157"/>
    </source>
</evidence>
<organism evidence="10 11">
    <name type="scientific">Congregibacter brevis</name>
    <dbReference type="NCBI Taxonomy" id="3081201"/>
    <lineage>
        <taxon>Bacteria</taxon>
        <taxon>Pseudomonadati</taxon>
        <taxon>Pseudomonadota</taxon>
        <taxon>Gammaproteobacteria</taxon>
        <taxon>Cellvibrionales</taxon>
        <taxon>Halieaceae</taxon>
        <taxon>Congregibacter</taxon>
    </lineage>
</organism>
<evidence type="ECO:0000259" key="8">
    <source>
        <dbReference type="Pfam" id="PF10411"/>
    </source>
</evidence>
<dbReference type="Gene3D" id="3.40.30.10">
    <property type="entry name" value="Glutaredoxin"/>
    <property type="match status" value="1"/>
</dbReference>
<dbReference type="Pfam" id="PF13098">
    <property type="entry name" value="Thioredoxin_2"/>
    <property type="match status" value="1"/>
</dbReference>
<comment type="similarity">
    <text evidence="2 7">Belongs to the thioredoxin family. DsbC subfamily.</text>
</comment>
<dbReference type="SUPFAM" id="SSF54423">
    <property type="entry name" value="DsbC/DsbG N-terminal domain-like"/>
    <property type="match status" value="1"/>
</dbReference>
<keyword evidence="5" id="KW-1015">Disulfide bond</keyword>
<dbReference type="InterPro" id="IPR051470">
    <property type="entry name" value="Thiol:disulfide_interchange"/>
</dbReference>
<comment type="subcellular location">
    <subcellularLocation>
        <location evidence="1 7">Periplasm</location>
    </subcellularLocation>
</comment>
<evidence type="ECO:0000256" key="2">
    <source>
        <dbReference type="ARBA" id="ARBA00009813"/>
    </source>
</evidence>
<dbReference type="InterPro" id="IPR009094">
    <property type="entry name" value="DiS-bond_isomerase_DsbC/G_N_sf"/>
</dbReference>
<evidence type="ECO:0000256" key="1">
    <source>
        <dbReference type="ARBA" id="ARBA00004418"/>
    </source>
</evidence>
<dbReference type="PANTHER" id="PTHR35272:SF3">
    <property type="entry name" value="THIOL:DISULFIDE INTERCHANGE PROTEIN DSBC"/>
    <property type="match status" value="1"/>
</dbReference>
<evidence type="ECO:0000256" key="7">
    <source>
        <dbReference type="RuleBase" id="RU364038"/>
    </source>
</evidence>